<name>A0ABW0YNN2_9BACI</name>
<gene>
    <name evidence="3" type="ORF">ACFPU1_15260</name>
</gene>
<protein>
    <submittedName>
        <fullName evidence="3">TlpA family protein disulfide reductase</fullName>
    </submittedName>
</protein>
<evidence type="ECO:0000256" key="1">
    <source>
        <dbReference type="ARBA" id="ARBA00023157"/>
    </source>
</evidence>
<proteinExistence type="predicted"/>
<dbReference type="Gene3D" id="3.40.30.10">
    <property type="entry name" value="Glutaredoxin"/>
    <property type="match status" value="1"/>
</dbReference>
<evidence type="ECO:0000313" key="4">
    <source>
        <dbReference type="Proteomes" id="UP001596142"/>
    </source>
</evidence>
<dbReference type="InterPro" id="IPR000866">
    <property type="entry name" value="AhpC/TSA"/>
</dbReference>
<keyword evidence="4" id="KW-1185">Reference proteome</keyword>
<comment type="caution">
    <text evidence="3">The sequence shown here is derived from an EMBL/GenBank/DDBJ whole genome shotgun (WGS) entry which is preliminary data.</text>
</comment>
<feature type="domain" description="Thioredoxin" evidence="2">
    <location>
        <begin position="32"/>
        <end position="173"/>
    </location>
</feature>
<dbReference type="InterPro" id="IPR013766">
    <property type="entry name" value="Thioredoxin_domain"/>
</dbReference>
<organism evidence="3 4">
    <name type="scientific">Thalassorhabdus alkalitolerans</name>
    <dbReference type="NCBI Taxonomy" id="2282697"/>
    <lineage>
        <taxon>Bacteria</taxon>
        <taxon>Bacillati</taxon>
        <taxon>Bacillota</taxon>
        <taxon>Bacilli</taxon>
        <taxon>Bacillales</taxon>
        <taxon>Bacillaceae</taxon>
        <taxon>Thalassorhabdus</taxon>
    </lineage>
</organism>
<reference evidence="4" key="1">
    <citation type="journal article" date="2019" name="Int. J. Syst. Evol. Microbiol.">
        <title>The Global Catalogue of Microorganisms (GCM) 10K type strain sequencing project: providing services to taxonomists for standard genome sequencing and annotation.</title>
        <authorList>
            <consortium name="The Broad Institute Genomics Platform"/>
            <consortium name="The Broad Institute Genome Sequencing Center for Infectious Disease"/>
            <person name="Wu L."/>
            <person name="Ma J."/>
        </authorList>
    </citation>
    <scope>NUCLEOTIDE SEQUENCE [LARGE SCALE GENOMIC DNA]</scope>
    <source>
        <strain evidence="4">CECT 7184</strain>
    </source>
</reference>
<dbReference type="Pfam" id="PF00578">
    <property type="entry name" value="AhpC-TSA"/>
    <property type="match status" value="1"/>
</dbReference>
<dbReference type="PROSITE" id="PS51352">
    <property type="entry name" value="THIOREDOXIN_2"/>
    <property type="match status" value="1"/>
</dbReference>
<evidence type="ECO:0000313" key="3">
    <source>
        <dbReference type="EMBL" id="MFC5714108.1"/>
    </source>
</evidence>
<sequence length="173" mass="19670">MKKKLTMFILIAAGVAGMFVVYTNLTIERVGVEVGNAAVDFTLPTWTEEERSLSSYSGDIVIMNMWASWCEPCTREIPDLLQLHEDYHAEGVSVLTINMNSYERTREDAQRFVEEYNMTEAPAVIDLEGDVADMYNIQYLPTTYIIDEDGIIVDKIPGEVSYELLEQKVLELL</sequence>
<dbReference type="EMBL" id="JBHSOZ010000010">
    <property type="protein sequence ID" value="MFC5714108.1"/>
    <property type="molecule type" value="Genomic_DNA"/>
</dbReference>
<dbReference type="PROSITE" id="PS00194">
    <property type="entry name" value="THIOREDOXIN_1"/>
    <property type="match status" value="1"/>
</dbReference>
<dbReference type="RefSeq" id="WP_385942666.1">
    <property type="nucleotide sequence ID" value="NZ_JBHSOZ010000010.1"/>
</dbReference>
<dbReference type="PANTHER" id="PTHR42852:SF17">
    <property type="entry name" value="THIOREDOXIN-LIKE PROTEIN HI_1115"/>
    <property type="match status" value="1"/>
</dbReference>
<dbReference type="CDD" id="cd02966">
    <property type="entry name" value="TlpA_like_family"/>
    <property type="match status" value="1"/>
</dbReference>
<dbReference type="Proteomes" id="UP001596142">
    <property type="component" value="Unassembled WGS sequence"/>
</dbReference>
<dbReference type="SUPFAM" id="SSF52833">
    <property type="entry name" value="Thioredoxin-like"/>
    <property type="match status" value="1"/>
</dbReference>
<dbReference type="InterPro" id="IPR050553">
    <property type="entry name" value="Thioredoxin_ResA/DsbE_sf"/>
</dbReference>
<evidence type="ECO:0000259" key="2">
    <source>
        <dbReference type="PROSITE" id="PS51352"/>
    </source>
</evidence>
<accession>A0ABW0YNN2</accession>
<dbReference type="PANTHER" id="PTHR42852">
    <property type="entry name" value="THIOL:DISULFIDE INTERCHANGE PROTEIN DSBE"/>
    <property type="match status" value="1"/>
</dbReference>
<dbReference type="InterPro" id="IPR017937">
    <property type="entry name" value="Thioredoxin_CS"/>
</dbReference>
<keyword evidence="1" id="KW-1015">Disulfide bond</keyword>
<dbReference type="InterPro" id="IPR036249">
    <property type="entry name" value="Thioredoxin-like_sf"/>
</dbReference>